<keyword evidence="1" id="KW-0808">Transferase</keyword>
<dbReference type="GO" id="GO:0032259">
    <property type="term" value="P:methylation"/>
    <property type="evidence" value="ECO:0007669"/>
    <property type="project" value="UniProtKB-KW"/>
</dbReference>
<evidence type="ECO:0000313" key="1">
    <source>
        <dbReference type="EMBL" id="KIC71891.1"/>
    </source>
</evidence>
<dbReference type="InterPro" id="IPR029063">
    <property type="entry name" value="SAM-dependent_MTases_sf"/>
</dbReference>
<dbReference type="PANTHER" id="PTHR35276">
    <property type="entry name" value="S-ADENOSYL-L-METHIONINE-DEPENDENT METHYLTRANSFERASES SUPERFAMILY PROTEIN"/>
    <property type="match status" value="1"/>
</dbReference>
<keyword evidence="1" id="KW-0489">Methyltransferase</keyword>
<dbReference type="InterPro" id="IPR010719">
    <property type="entry name" value="MnmM_MeTrfase"/>
</dbReference>
<comment type="caution">
    <text evidence="1">The sequence shown here is derived from an EMBL/GenBank/DDBJ whole genome shotgun (WGS) entry which is preliminary data.</text>
</comment>
<dbReference type="SUPFAM" id="SSF53335">
    <property type="entry name" value="S-adenosyl-L-methionine-dependent methyltransferases"/>
    <property type="match status" value="1"/>
</dbReference>
<proteinExistence type="predicted"/>
<protein>
    <submittedName>
        <fullName evidence="1">Putative rRNA methylase YtqB</fullName>
        <ecNumber evidence="1">2.1.1.-</ecNumber>
    </submittedName>
</protein>
<dbReference type="PANTHER" id="PTHR35276:SF1">
    <property type="entry name" value="TRNA (MNM(5)S(2)U34)-METHYLTRANSFERASE, CHLOROPLASTIC"/>
    <property type="match status" value="1"/>
</dbReference>
<evidence type="ECO:0000313" key="2">
    <source>
        <dbReference type="Proteomes" id="UP000031465"/>
    </source>
</evidence>
<gene>
    <name evidence="1" type="primary">ytqB</name>
    <name evidence="1" type="ORF">DB44_CW00640</name>
</gene>
<dbReference type="RefSeq" id="WP_052236383.1">
    <property type="nucleotide sequence ID" value="NZ_JSAN01000069.1"/>
</dbReference>
<reference evidence="1 2" key="1">
    <citation type="journal article" date="2014" name="Mol. Biol. Evol.">
        <title>Massive expansion of Ubiquitination-related gene families within the Chlamydiae.</title>
        <authorList>
            <person name="Domman D."/>
            <person name="Collingro A."/>
            <person name="Lagkouvardos I."/>
            <person name="Gehre L."/>
            <person name="Weinmaier T."/>
            <person name="Rattei T."/>
            <person name="Subtil A."/>
            <person name="Horn M."/>
        </authorList>
    </citation>
    <scope>NUCLEOTIDE SEQUENCE [LARGE SCALE GENOMIC DNA]</scope>
    <source>
        <strain evidence="1 2">EI2</strain>
    </source>
</reference>
<dbReference type="Pfam" id="PF06962">
    <property type="entry name" value="rRNA_methylase"/>
    <property type="match status" value="1"/>
</dbReference>
<dbReference type="PATRIC" id="fig|362787.3.peg.1142"/>
<dbReference type="Gene3D" id="3.40.50.150">
    <property type="entry name" value="Vaccinia Virus protein VP39"/>
    <property type="match status" value="1"/>
</dbReference>
<dbReference type="EMBL" id="JSAN01000069">
    <property type="protein sequence ID" value="KIC71891.1"/>
    <property type="molecule type" value="Genomic_DNA"/>
</dbReference>
<name>A0A0C1JMU3_9BACT</name>
<sequence>MRATFPLFQSHLDLAHDYWRRILQPNDQVIDATCGNGNDTLKLCQLLLSNGTGKVYAFDNQIDAIDKTKALLREHLNLDQFKQINFILGCHSKFSDYVLPNTIKLIVYNLGYLPGGDKKKTTLTSTTLLSLQNSLSLIKPEGVICITCYPGHAEGLLEEKALLKFALNLSPMEWSCCYHSWINRRQSPSLLLLQKTCHQSLYYPNPTTVL</sequence>
<dbReference type="AlphaFoldDB" id="A0A0C1JMU3"/>
<accession>A0A0C1JMU3</accession>
<dbReference type="EC" id="2.1.1.-" evidence="1"/>
<dbReference type="GO" id="GO:0008168">
    <property type="term" value="F:methyltransferase activity"/>
    <property type="evidence" value="ECO:0007669"/>
    <property type="project" value="UniProtKB-KW"/>
</dbReference>
<organism evidence="1 2">
    <name type="scientific">Candidatus Protochlamydia amoebophila</name>
    <dbReference type="NCBI Taxonomy" id="362787"/>
    <lineage>
        <taxon>Bacteria</taxon>
        <taxon>Pseudomonadati</taxon>
        <taxon>Chlamydiota</taxon>
        <taxon>Chlamydiia</taxon>
        <taxon>Parachlamydiales</taxon>
        <taxon>Parachlamydiaceae</taxon>
        <taxon>Candidatus Protochlamydia</taxon>
    </lineage>
</organism>
<dbReference type="Proteomes" id="UP000031465">
    <property type="component" value="Unassembled WGS sequence"/>
</dbReference>